<gene>
    <name evidence="1" type="ORF">AU252_19735</name>
</gene>
<dbReference type="STRING" id="121292.AU252_19735"/>
<dbReference type="RefSeq" id="WP_058932166.1">
    <property type="nucleotide sequence ID" value="NZ_CP013747.1"/>
</dbReference>
<dbReference type="Proteomes" id="UP000065151">
    <property type="component" value="Chromosome"/>
</dbReference>
<dbReference type="EMBL" id="CP013747">
    <property type="protein sequence ID" value="ALV43113.1"/>
    <property type="molecule type" value="Genomic_DNA"/>
</dbReference>
<name>A0A0U3FHG5_9MICC</name>
<dbReference type="AlphaFoldDB" id="A0A0U3FHG5"/>
<proteinExistence type="predicted"/>
<reference evidence="1 2" key="1">
    <citation type="submission" date="2015-12" db="EMBL/GenBank/DDBJ databases">
        <authorList>
            <person name="Shamseldin A."/>
            <person name="Moawad H."/>
            <person name="Abd El-Rahim W.M."/>
            <person name="Sadowsky M.J."/>
        </authorList>
    </citation>
    <scope>NUCLEOTIDE SEQUENCE [LARGE SCALE GENOMIC DNA]</scope>
    <source>
        <strain evidence="1 2">Ar51</strain>
    </source>
</reference>
<evidence type="ECO:0000313" key="1">
    <source>
        <dbReference type="EMBL" id="ALV43113.1"/>
    </source>
</evidence>
<evidence type="ECO:0000313" key="2">
    <source>
        <dbReference type="Proteomes" id="UP000065151"/>
    </source>
</evidence>
<protein>
    <recommendedName>
        <fullName evidence="3">Minor tail protein</fullName>
    </recommendedName>
</protein>
<sequence length="383" mass="41534">MVVAPGFRVFIGNMVTGRITADLPAASQSWGVRLNGAGPLDLTTRALSEELLTKDLRNITAEKKNYLAFAYGNTILEAGPIWKRDYSARTGVLKLGAEGLWSILDKTKALNWAQIIAGTPVTRSSLDLTGLSLGSIAREIVRLSIVGNPYNPGLPIVFPDIVETGSNERHYKGYELPYVGDLLRKLTEVQDGPDIAFRPRYNAADPTRIEWVMTHGSPSSPLLYQSGDDWIWDGSVDESGVSDIGVKSDGSRMADRVWQPGAGSELEMKLATAQDLDLIQNADYPWTEADAASKDVEDLDILQGHADYAIALARRPIETWDLTVRANTSPLLGNYSPGDFAQITVPKGNPMIAAGVRRVRLMAIDGDNTETVTLTPAPMPAGV</sequence>
<evidence type="ECO:0008006" key="3">
    <source>
        <dbReference type="Google" id="ProtNLM"/>
    </source>
</evidence>
<dbReference type="KEGG" id="psul:AU252_19735"/>
<organism evidence="1">
    <name type="scientific">Pseudarthrobacter sulfonivorans</name>
    <dbReference type="NCBI Taxonomy" id="121292"/>
    <lineage>
        <taxon>Bacteria</taxon>
        <taxon>Bacillati</taxon>
        <taxon>Actinomycetota</taxon>
        <taxon>Actinomycetes</taxon>
        <taxon>Micrococcales</taxon>
        <taxon>Micrococcaceae</taxon>
        <taxon>Pseudarthrobacter</taxon>
    </lineage>
</organism>
<accession>A0A0U3FHG5</accession>